<keyword evidence="2" id="KW-0548">Nucleotidyltransferase</keyword>
<dbReference type="RefSeq" id="WP_092657545.1">
    <property type="nucleotide sequence ID" value="NZ_FOCX01000002.1"/>
</dbReference>
<dbReference type="EMBL" id="FOCX01000002">
    <property type="protein sequence ID" value="SEN28238.1"/>
    <property type="molecule type" value="Genomic_DNA"/>
</dbReference>
<evidence type="ECO:0000313" key="2">
    <source>
        <dbReference type="EMBL" id="SEN28238.1"/>
    </source>
</evidence>
<keyword evidence="2" id="KW-0808">Transferase</keyword>
<sequence>MTGTRVAVAGTFGPLHDGHRNLLETALKYGDEGLIVGLTSDAFARASRTRDVPPFDRRRAALETAFGDLDEWGREVEIRRLTDEHGIVSDEPDIDALVVSPETAPELAAINDLRRENGFDPIEGIVAPYVLAEDGERISSTRIVRGEIDEHGRVRN</sequence>
<reference evidence="3" key="1">
    <citation type="submission" date="2016-10" db="EMBL/GenBank/DDBJ databases">
        <authorList>
            <person name="Varghese N."/>
            <person name="Submissions S."/>
        </authorList>
    </citation>
    <scope>NUCLEOTIDE SEQUENCE [LARGE SCALE GENOMIC DNA]</scope>
    <source>
        <strain evidence="3">IBRC-M 10043</strain>
    </source>
</reference>
<dbReference type="OrthoDB" id="53228at2157"/>
<dbReference type="AlphaFoldDB" id="A0A1H8FB16"/>
<dbReference type="SUPFAM" id="SSF52374">
    <property type="entry name" value="Nucleotidylyl transferase"/>
    <property type="match status" value="1"/>
</dbReference>
<keyword evidence="3" id="KW-1185">Reference proteome</keyword>
<feature type="domain" description="Cytidyltransferase-like" evidence="1">
    <location>
        <begin position="8"/>
        <end position="145"/>
    </location>
</feature>
<dbReference type="Gene3D" id="3.40.50.620">
    <property type="entry name" value="HUPs"/>
    <property type="match status" value="1"/>
</dbReference>
<dbReference type="Proteomes" id="UP000198775">
    <property type="component" value="Unassembled WGS sequence"/>
</dbReference>
<evidence type="ECO:0000313" key="3">
    <source>
        <dbReference type="Proteomes" id="UP000198775"/>
    </source>
</evidence>
<accession>A0A1H8FB16</accession>
<proteinExistence type="predicted"/>
<dbReference type="NCBIfam" id="TIGR00125">
    <property type="entry name" value="cyt_tran_rel"/>
    <property type="match status" value="1"/>
</dbReference>
<gene>
    <name evidence="2" type="ORF">SAMN05216388_1002225</name>
</gene>
<dbReference type="InterPro" id="IPR014729">
    <property type="entry name" value="Rossmann-like_a/b/a_fold"/>
</dbReference>
<organism evidence="2 3">
    <name type="scientific">Halorientalis persicus</name>
    <dbReference type="NCBI Taxonomy" id="1367881"/>
    <lineage>
        <taxon>Archaea</taxon>
        <taxon>Methanobacteriati</taxon>
        <taxon>Methanobacteriota</taxon>
        <taxon>Stenosarchaea group</taxon>
        <taxon>Halobacteria</taxon>
        <taxon>Halobacteriales</taxon>
        <taxon>Haloarculaceae</taxon>
        <taxon>Halorientalis</taxon>
    </lineage>
</organism>
<dbReference type="NCBIfam" id="NF001985">
    <property type="entry name" value="PRK00777.1"/>
    <property type="match status" value="1"/>
</dbReference>
<dbReference type="InterPro" id="IPR004821">
    <property type="entry name" value="Cyt_trans-like"/>
</dbReference>
<dbReference type="GO" id="GO:0016779">
    <property type="term" value="F:nucleotidyltransferase activity"/>
    <property type="evidence" value="ECO:0007669"/>
    <property type="project" value="UniProtKB-KW"/>
</dbReference>
<protein>
    <submittedName>
        <fullName evidence="2">Pantetheine-phosphate adenylyltransferase</fullName>
    </submittedName>
</protein>
<evidence type="ECO:0000259" key="1">
    <source>
        <dbReference type="Pfam" id="PF01467"/>
    </source>
</evidence>
<dbReference type="Pfam" id="PF01467">
    <property type="entry name" value="CTP_transf_like"/>
    <property type="match status" value="1"/>
</dbReference>
<name>A0A1H8FB16_9EURY</name>